<dbReference type="GO" id="GO:0009166">
    <property type="term" value="P:nucleotide catabolic process"/>
    <property type="evidence" value="ECO:0007669"/>
    <property type="project" value="InterPro"/>
</dbReference>
<keyword evidence="3" id="KW-1185">Reference proteome</keyword>
<proteinExistence type="predicted"/>
<dbReference type="Pfam" id="PF02872">
    <property type="entry name" value="5_nucleotid_C"/>
    <property type="match status" value="1"/>
</dbReference>
<dbReference type="Proteomes" id="UP000076532">
    <property type="component" value="Unassembled WGS sequence"/>
</dbReference>
<dbReference type="OrthoDB" id="10252235at2759"/>
<sequence>MADTEGPGITCRHVTDAHYENLIGIKDASRTTISDDADLQLARKFELGIGFSFLAIQRFPVISGFRVSWDSRRPAGQRVLGVWLQKEISGSARSSQVNIDDEEEITRKEGGRKYKIVTQRYIAQGRDGFLPLKGAPYLIDDESGLIISGLLRRYTLGSLYVNKMARLGTRVSVDHLHPETRTIISQAHTTSTRAVKHWHHAAMLAVRHSRSKAHYKDRIDVSGREDMSDVDCFHGAQARKGIIGVGGHGDGADEDLLLIHPVVDGRLKDEGRQ</sequence>
<accession>A0A167UBT7</accession>
<organism evidence="2 3">
    <name type="scientific">Athelia psychrophila</name>
    <dbReference type="NCBI Taxonomy" id="1759441"/>
    <lineage>
        <taxon>Eukaryota</taxon>
        <taxon>Fungi</taxon>
        <taxon>Dikarya</taxon>
        <taxon>Basidiomycota</taxon>
        <taxon>Agaricomycotina</taxon>
        <taxon>Agaricomycetes</taxon>
        <taxon>Agaricomycetidae</taxon>
        <taxon>Atheliales</taxon>
        <taxon>Atheliaceae</taxon>
        <taxon>Athelia</taxon>
    </lineage>
</organism>
<dbReference type="STRING" id="436010.A0A167UBT7"/>
<gene>
    <name evidence="2" type="ORF">FIBSPDRAFT_941342</name>
</gene>
<evidence type="ECO:0000313" key="2">
    <source>
        <dbReference type="EMBL" id="KZP03788.1"/>
    </source>
</evidence>
<dbReference type="AlphaFoldDB" id="A0A167UBT7"/>
<evidence type="ECO:0000259" key="1">
    <source>
        <dbReference type="Pfam" id="PF02872"/>
    </source>
</evidence>
<name>A0A167UBT7_9AGAM</name>
<dbReference type="InterPro" id="IPR036907">
    <property type="entry name" value="5'-Nucleotdase_C_sf"/>
</dbReference>
<dbReference type="GO" id="GO:0016787">
    <property type="term" value="F:hydrolase activity"/>
    <property type="evidence" value="ECO:0007669"/>
    <property type="project" value="InterPro"/>
</dbReference>
<reference evidence="2 3" key="1">
    <citation type="journal article" date="2016" name="Mol. Biol. Evol.">
        <title>Comparative Genomics of Early-Diverging Mushroom-Forming Fungi Provides Insights into the Origins of Lignocellulose Decay Capabilities.</title>
        <authorList>
            <person name="Nagy L.G."/>
            <person name="Riley R."/>
            <person name="Tritt A."/>
            <person name="Adam C."/>
            <person name="Daum C."/>
            <person name="Floudas D."/>
            <person name="Sun H."/>
            <person name="Yadav J.S."/>
            <person name="Pangilinan J."/>
            <person name="Larsson K.H."/>
            <person name="Matsuura K."/>
            <person name="Barry K."/>
            <person name="Labutti K."/>
            <person name="Kuo R."/>
            <person name="Ohm R.A."/>
            <person name="Bhattacharya S.S."/>
            <person name="Shirouzu T."/>
            <person name="Yoshinaga Y."/>
            <person name="Martin F.M."/>
            <person name="Grigoriev I.V."/>
            <person name="Hibbett D.S."/>
        </authorList>
    </citation>
    <scope>NUCLEOTIDE SEQUENCE [LARGE SCALE GENOMIC DNA]</scope>
    <source>
        <strain evidence="2 3">CBS 109695</strain>
    </source>
</reference>
<feature type="domain" description="5'-Nucleotidase C-terminal" evidence="1">
    <location>
        <begin position="57"/>
        <end position="129"/>
    </location>
</feature>
<dbReference type="SUPFAM" id="SSF55816">
    <property type="entry name" value="5'-nucleotidase (syn. UDP-sugar hydrolase), C-terminal domain"/>
    <property type="match status" value="1"/>
</dbReference>
<dbReference type="InterPro" id="IPR008334">
    <property type="entry name" value="5'-Nucleotdase_C"/>
</dbReference>
<evidence type="ECO:0000313" key="3">
    <source>
        <dbReference type="Proteomes" id="UP000076532"/>
    </source>
</evidence>
<protein>
    <recommendedName>
        <fullName evidence="1">5'-Nucleotidase C-terminal domain-containing protein</fullName>
    </recommendedName>
</protein>
<dbReference type="EMBL" id="KV418003">
    <property type="protein sequence ID" value="KZP03788.1"/>
    <property type="molecule type" value="Genomic_DNA"/>
</dbReference>
<dbReference type="Gene3D" id="3.90.780.10">
    <property type="entry name" value="5'-Nucleotidase, C-terminal domain"/>
    <property type="match status" value="1"/>
</dbReference>